<evidence type="ECO:0000256" key="1">
    <source>
        <dbReference type="SAM" id="MobiDB-lite"/>
    </source>
</evidence>
<organism evidence="2">
    <name type="scientific">uncultured Ramlibacter sp</name>
    <dbReference type="NCBI Taxonomy" id="260755"/>
    <lineage>
        <taxon>Bacteria</taxon>
        <taxon>Pseudomonadati</taxon>
        <taxon>Pseudomonadota</taxon>
        <taxon>Betaproteobacteria</taxon>
        <taxon>Burkholderiales</taxon>
        <taxon>Comamonadaceae</taxon>
        <taxon>Ramlibacter</taxon>
        <taxon>environmental samples</taxon>
    </lineage>
</organism>
<feature type="compositionally biased region" description="Basic and acidic residues" evidence="1">
    <location>
        <begin position="127"/>
        <end position="139"/>
    </location>
</feature>
<feature type="region of interest" description="Disordered" evidence="1">
    <location>
        <begin position="1"/>
        <end position="215"/>
    </location>
</feature>
<proteinExistence type="predicted"/>
<gene>
    <name evidence="2" type="ORF">AVDCRST_MAG51-1280</name>
</gene>
<name>A0A6J4PBC0_9BURK</name>
<keyword evidence="2" id="KW-0456">Lyase</keyword>
<accession>A0A6J4PBC0</accession>
<dbReference type="GO" id="GO:0004300">
    <property type="term" value="F:enoyl-CoA hydratase activity"/>
    <property type="evidence" value="ECO:0007669"/>
    <property type="project" value="UniProtKB-EC"/>
</dbReference>
<feature type="compositionally biased region" description="Basic and acidic residues" evidence="1">
    <location>
        <begin position="21"/>
        <end position="46"/>
    </location>
</feature>
<protein>
    <submittedName>
        <fullName evidence="2">Enoyl-CoA hydratase</fullName>
        <ecNumber evidence="2">4.2.1.17</ecNumber>
    </submittedName>
</protein>
<reference evidence="2" key="1">
    <citation type="submission" date="2020-02" db="EMBL/GenBank/DDBJ databases">
        <authorList>
            <person name="Meier V. D."/>
        </authorList>
    </citation>
    <scope>NUCLEOTIDE SEQUENCE</scope>
    <source>
        <strain evidence="2">AVDCRST_MAG51</strain>
    </source>
</reference>
<sequence length="267" mass="30184">GLRALQHTRHHPPRSRRFRARHPDARAERQAADGRARRPPRAGRDLARRRRRRQRALRRAARRGPGLLRRRRPGAGAGHGFRLRGAQQGVEGGPRPGLQRDQLRQAHRQRIARTGRGGRAGGRPVGRHPDRRPEREDRRRPHPAGRRRRRPCRDRLAAAVRHGQGQVLPAAVRAGQRRGGRAHRPGGTGRGRQRAAAQGLRDRGSPRKRQPERHPLDQVLVEQLAAPGRARFRHFPGAGIHGVRWPRRARRRGLAARAQGAPFPGRL</sequence>
<feature type="compositionally biased region" description="Basic residues" evidence="1">
    <location>
        <begin position="140"/>
        <end position="152"/>
    </location>
</feature>
<dbReference type="AlphaFoldDB" id="A0A6J4PBC0"/>
<feature type="compositionally biased region" description="Basic residues" evidence="1">
    <location>
        <begin position="175"/>
        <end position="184"/>
    </location>
</feature>
<dbReference type="EC" id="4.2.1.17" evidence="2"/>
<evidence type="ECO:0000313" key="2">
    <source>
        <dbReference type="EMBL" id="CAA9408622.1"/>
    </source>
</evidence>
<dbReference type="EMBL" id="CADCUX010000287">
    <property type="protein sequence ID" value="CAA9408622.1"/>
    <property type="molecule type" value="Genomic_DNA"/>
</dbReference>
<feature type="compositionally biased region" description="Gly residues" evidence="1">
    <location>
        <begin position="115"/>
        <end position="124"/>
    </location>
</feature>
<feature type="compositionally biased region" description="Basic residues" evidence="1">
    <location>
        <begin position="1"/>
        <end position="20"/>
    </location>
</feature>
<feature type="compositionally biased region" description="Basic residues" evidence="1">
    <location>
        <begin position="47"/>
        <end position="73"/>
    </location>
</feature>
<feature type="non-terminal residue" evidence="2">
    <location>
        <position position="267"/>
    </location>
</feature>
<feature type="non-terminal residue" evidence="2">
    <location>
        <position position="1"/>
    </location>
</feature>